<name>A0A2T4IRH3_9HYPH</name>
<dbReference type="AlphaFoldDB" id="A0A2T4IRH3"/>
<evidence type="ECO:0000313" key="2">
    <source>
        <dbReference type="Proteomes" id="UP000240259"/>
    </source>
</evidence>
<dbReference type="EMBL" id="PZJX01000040">
    <property type="protein sequence ID" value="PTE08205.1"/>
    <property type="molecule type" value="Genomic_DNA"/>
</dbReference>
<sequence>MLGAIMAVLPAAEIWRDYVIDGVPSSGPYKPHKAEIREWGTHLESAASAYDTVADVEAETVPTTTNVVRTFGHTAAGDDGDDLYVRADPAPARAAYITDAVGQHFAITSRTIKTASWGLFPGTANAHLILKQMIDYLMLDKGGGEIQITHDEEYEFSSSVTMAAVAAGILHIFNKAGGTLKAATGLAAPLLDLRPNASGTASPEAARLKAYGLKLDNSLGSYTVGASSATGLSLVNWDQFELHDFVCVGGYDPIVGTVPTVGGDSGLSTVGCRNGLLINPRIERQPDSGIYPNWDNTGASSGFIEVIGGVLYRNHAAMTAKRNLSSAKLVGVRVSENDAGLQTAWVDNSGWIEPCKKLEVIGCTFRRGLANLISAKHTTKLIAIGNVFEDVGYKPDGTGNVGAN</sequence>
<organism evidence="1 2">
    <name type="scientific">Mesorhizobium helmanticense</name>
    <dbReference type="NCBI Taxonomy" id="1776423"/>
    <lineage>
        <taxon>Bacteria</taxon>
        <taxon>Pseudomonadati</taxon>
        <taxon>Pseudomonadota</taxon>
        <taxon>Alphaproteobacteria</taxon>
        <taxon>Hyphomicrobiales</taxon>
        <taxon>Phyllobacteriaceae</taxon>
        <taxon>Mesorhizobium</taxon>
    </lineage>
</organism>
<proteinExistence type="predicted"/>
<gene>
    <name evidence="1" type="ORF">C9427_21390</name>
</gene>
<keyword evidence="2" id="KW-1185">Reference proteome</keyword>
<protein>
    <submittedName>
        <fullName evidence="1">Uncharacterized protein</fullName>
    </submittedName>
</protein>
<evidence type="ECO:0000313" key="1">
    <source>
        <dbReference type="EMBL" id="PTE08205.1"/>
    </source>
</evidence>
<comment type="caution">
    <text evidence="1">The sequence shown here is derived from an EMBL/GenBank/DDBJ whole genome shotgun (WGS) entry which is preliminary data.</text>
</comment>
<dbReference type="Proteomes" id="UP000240259">
    <property type="component" value="Unassembled WGS sequence"/>
</dbReference>
<feature type="non-terminal residue" evidence="1">
    <location>
        <position position="404"/>
    </location>
</feature>
<accession>A0A2T4IRH3</accession>
<reference evidence="1 2" key="1">
    <citation type="submission" date="2018-03" db="EMBL/GenBank/DDBJ databases">
        <title>Genome sequence of the symbiotic type strain Mesorhizobium helmanticense CSLC115NT isolated from Lotus corniculatus nodules.</title>
        <authorList>
            <person name="Sannazzaro A.I."/>
            <person name="Torres Tejerizo G.A."/>
            <person name="Dip D."/>
            <person name="Caballero M."/>
            <person name="Pistorio M."/>
            <person name="Estrella M.J."/>
        </authorList>
    </citation>
    <scope>NUCLEOTIDE SEQUENCE [LARGE SCALE GENOMIC DNA]</scope>
    <source>
        <strain evidence="1 2">CSLC115N</strain>
    </source>
</reference>